<sequence length="94" mass="10272">MVDIQPIFERISAPFGPIQQYQPHYVLVGSLKLDALATRARARLLGHQRLLQKWCIGPKLTVGLHGPYLLCGVAGPAKSARLLDPASQLCPDTD</sequence>
<gene>
    <name evidence="1" type="ORF">Pfra01_000175900</name>
</gene>
<reference evidence="1" key="1">
    <citation type="submission" date="2023-04" db="EMBL/GenBank/DDBJ databases">
        <title>Phytophthora fragariaefolia NBRC 109709.</title>
        <authorList>
            <person name="Ichikawa N."/>
            <person name="Sato H."/>
            <person name="Tonouchi N."/>
        </authorList>
    </citation>
    <scope>NUCLEOTIDE SEQUENCE</scope>
    <source>
        <strain evidence="1">NBRC 109709</strain>
    </source>
</reference>
<proteinExistence type="predicted"/>
<comment type="caution">
    <text evidence="1">The sequence shown here is derived from an EMBL/GenBank/DDBJ whole genome shotgun (WGS) entry which is preliminary data.</text>
</comment>
<protein>
    <submittedName>
        <fullName evidence="1">Unnamed protein product</fullName>
    </submittedName>
</protein>
<dbReference type="Proteomes" id="UP001165121">
    <property type="component" value="Unassembled WGS sequence"/>
</dbReference>
<accession>A0A9W6WVY0</accession>
<evidence type="ECO:0000313" key="2">
    <source>
        <dbReference type="Proteomes" id="UP001165121"/>
    </source>
</evidence>
<dbReference type="EMBL" id="BSXT01000141">
    <property type="protein sequence ID" value="GMF18796.1"/>
    <property type="molecule type" value="Genomic_DNA"/>
</dbReference>
<organism evidence="1 2">
    <name type="scientific">Phytophthora fragariaefolia</name>
    <dbReference type="NCBI Taxonomy" id="1490495"/>
    <lineage>
        <taxon>Eukaryota</taxon>
        <taxon>Sar</taxon>
        <taxon>Stramenopiles</taxon>
        <taxon>Oomycota</taxon>
        <taxon>Peronosporomycetes</taxon>
        <taxon>Peronosporales</taxon>
        <taxon>Peronosporaceae</taxon>
        <taxon>Phytophthora</taxon>
    </lineage>
</organism>
<name>A0A9W6WVY0_9STRA</name>
<keyword evidence="2" id="KW-1185">Reference proteome</keyword>
<evidence type="ECO:0000313" key="1">
    <source>
        <dbReference type="EMBL" id="GMF18796.1"/>
    </source>
</evidence>
<dbReference type="AlphaFoldDB" id="A0A9W6WVY0"/>